<keyword evidence="5 6" id="KW-0472">Membrane</keyword>
<dbReference type="PANTHER" id="PTHR35007">
    <property type="entry name" value="INTEGRAL MEMBRANE PROTEIN-RELATED"/>
    <property type="match status" value="1"/>
</dbReference>
<evidence type="ECO:0000256" key="2">
    <source>
        <dbReference type="ARBA" id="ARBA00022475"/>
    </source>
</evidence>
<accession>A0ABN3TW97</accession>
<feature type="transmembrane region" description="Helical" evidence="6">
    <location>
        <begin position="221"/>
        <end position="246"/>
    </location>
</feature>
<dbReference type="Proteomes" id="UP001501842">
    <property type="component" value="Unassembled WGS sequence"/>
</dbReference>
<proteinExistence type="predicted"/>
<sequence length="252" mass="26159">MTDVLGVLFAAAAGLFALAPSPAKRLSRLDVRRRFALAGDVKVPTAEEPRNEESRRRRLLLAAAAGILSGSLTGGLPGLAVGALTGWGCWWWTGRGESAGSRKRRARMVADLPMAVELLSACLAAGVSWAESIEAVSGALGGPLGADLEKVAAQIRLGADPPEAWRELTETPETAPLARAAARTARSGAALAPVLNRLARDQRRTARAAAEARARSAAIQAVAPLGLCFLPAFFFLGIVPSIAGIAQSITLP</sequence>
<dbReference type="EMBL" id="BAAATZ010000002">
    <property type="protein sequence ID" value="GAA2719623.1"/>
    <property type="molecule type" value="Genomic_DNA"/>
</dbReference>
<gene>
    <name evidence="8" type="ORF">GCM10010439_05650</name>
</gene>
<dbReference type="Gene3D" id="1.20.81.30">
    <property type="entry name" value="Type II secretion system (T2SS), domain F"/>
    <property type="match status" value="1"/>
</dbReference>
<protein>
    <recommendedName>
        <fullName evidence="7">Type II secretion system protein GspF domain-containing protein</fullName>
    </recommendedName>
</protein>
<feature type="transmembrane region" description="Helical" evidence="6">
    <location>
        <begin position="59"/>
        <end position="92"/>
    </location>
</feature>
<evidence type="ECO:0000313" key="8">
    <source>
        <dbReference type="EMBL" id="GAA2719623.1"/>
    </source>
</evidence>
<evidence type="ECO:0000256" key="1">
    <source>
        <dbReference type="ARBA" id="ARBA00004651"/>
    </source>
</evidence>
<name>A0ABN3TW97_9ACTN</name>
<keyword evidence="4 6" id="KW-1133">Transmembrane helix</keyword>
<reference evidence="8 9" key="1">
    <citation type="journal article" date="2019" name="Int. J. Syst. Evol. Microbiol.">
        <title>The Global Catalogue of Microorganisms (GCM) 10K type strain sequencing project: providing services to taxonomists for standard genome sequencing and annotation.</title>
        <authorList>
            <consortium name="The Broad Institute Genomics Platform"/>
            <consortium name="The Broad Institute Genome Sequencing Center for Infectious Disease"/>
            <person name="Wu L."/>
            <person name="Ma J."/>
        </authorList>
    </citation>
    <scope>NUCLEOTIDE SEQUENCE [LARGE SCALE GENOMIC DNA]</scope>
    <source>
        <strain evidence="8 9">JCM 8201</strain>
    </source>
</reference>
<dbReference type="InterPro" id="IPR018076">
    <property type="entry name" value="T2SS_GspF_dom"/>
</dbReference>
<dbReference type="Pfam" id="PF00482">
    <property type="entry name" value="T2SSF"/>
    <property type="match status" value="1"/>
</dbReference>
<dbReference type="RefSeq" id="WP_344448498.1">
    <property type="nucleotide sequence ID" value="NZ_BAAATZ010000002.1"/>
</dbReference>
<comment type="caution">
    <text evidence="8">The sequence shown here is derived from an EMBL/GenBank/DDBJ whole genome shotgun (WGS) entry which is preliminary data.</text>
</comment>
<evidence type="ECO:0000256" key="4">
    <source>
        <dbReference type="ARBA" id="ARBA00022989"/>
    </source>
</evidence>
<keyword evidence="3 6" id="KW-0812">Transmembrane</keyword>
<feature type="domain" description="Type II secretion system protein GspF" evidence="7">
    <location>
        <begin position="116"/>
        <end position="236"/>
    </location>
</feature>
<comment type="subcellular location">
    <subcellularLocation>
        <location evidence="1">Cell membrane</location>
        <topology evidence="1">Multi-pass membrane protein</topology>
    </subcellularLocation>
</comment>
<organism evidence="8 9">
    <name type="scientific">Actinocorallia aurantiaca</name>
    <dbReference type="NCBI Taxonomy" id="46204"/>
    <lineage>
        <taxon>Bacteria</taxon>
        <taxon>Bacillati</taxon>
        <taxon>Actinomycetota</taxon>
        <taxon>Actinomycetes</taxon>
        <taxon>Streptosporangiales</taxon>
        <taxon>Thermomonosporaceae</taxon>
        <taxon>Actinocorallia</taxon>
    </lineage>
</organism>
<evidence type="ECO:0000256" key="5">
    <source>
        <dbReference type="ARBA" id="ARBA00023136"/>
    </source>
</evidence>
<evidence type="ECO:0000256" key="6">
    <source>
        <dbReference type="SAM" id="Phobius"/>
    </source>
</evidence>
<evidence type="ECO:0000259" key="7">
    <source>
        <dbReference type="Pfam" id="PF00482"/>
    </source>
</evidence>
<keyword evidence="9" id="KW-1185">Reference proteome</keyword>
<evidence type="ECO:0000313" key="9">
    <source>
        <dbReference type="Proteomes" id="UP001501842"/>
    </source>
</evidence>
<dbReference type="PANTHER" id="PTHR35007:SF3">
    <property type="entry name" value="POSSIBLE CONSERVED ALANINE RICH MEMBRANE PROTEIN"/>
    <property type="match status" value="1"/>
</dbReference>
<keyword evidence="2" id="KW-1003">Cell membrane</keyword>
<evidence type="ECO:0000256" key="3">
    <source>
        <dbReference type="ARBA" id="ARBA00022692"/>
    </source>
</evidence>
<dbReference type="InterPro" id="IPR042094">
    <property type="entry name" value="T2SS_GspF_sf"/>
</dbReference>